<dbReference type="RefSeq" id="WP_347721635.1">
    <property type="nucleotide sequence ID" value="NZ_CP104395.1"/>
</dbReference>
<dbReference type="InterPro" id="IPR019546">
    <property type="entry name" value="TAT_signal_bac_arc"/>
</dbReference>
<protein>
    <recommendedName>
        <fullName evidence="4">Twin-arginine translocation signal domain-containing protein</fullName>
    </recommendedName>
</protein>
<dbReference type="InterPro" id="IPR006311">
    <property type="entry name" value="TAT_signal"/>
</dbReference>
<evidence type="ECO:0000313" key="2">
    <source>
        <dbReference type="EMBL" id="WEL19803.1"/>
    </source>
</evidence>
<reference evidence="2 3" key="1">
    <citation type="submission" date="2022-09" db="EMBL/GenBank/DDBJ databases">
        <title>Xylan utilization by haloarchaea-nanohaloarchaea associations.</title>
        <authorList>
            <person name="Yakimov M."/>
        </authorList>
    </citation>
    <scope>NUCLEOTIDE SEQUENCE [LARGE SCALE GENOMIC DNA]</scope>
    <source>
        <strain evidence="2 3">SVXNc</strain>
    </source>
</reference>
<evidence type="ECO:0000256" key="1">
    <source>
        <dbReference type="SAM" id="MobiDB-lite"/>
    </source>
</evidence>
<dbReference type="NCBIfam" id="TIGR01409">
    <property type="entry name" value="TAT_signal_seq"/>
    <property type="match status" value="1"/>
</dbReference>
<organism evidence="2 3">
    <name type="scientific">Candidatus Nanohalococcus occultus</name>
    <dbReference type="NCBI Taxonomy" id="2978047"/>
    <lineage>
        <taxon>Archaea</taxon>
        <taxon>Candidatus Nanohalarchaeota</taxon>
        <taxon>Candidatus Nanohalarchaeota incertae sedis</taxon>
        <taxon>Candidatus Nanohalococcus</taxon>
    </lineage>
</organism>
<dbReference type="GeneID" id="90590233"/>
<dbReference type="EMBL" id="CP104395">
    <property type="protein sequence ID" value="WEL19803.1"/>
    <property type="molecule type" value="Genomic_DNA"/>
</dbReference>
<feature type="compositionally biased region" description="Basic and acidic residues" evidence="1">
    <location>
        <begin position="1"/>
        <end position="29"/>
    </location>
</feature>
<keyword evidence="3" id="KW-1185">Reference proteome</keyword>
<accession>A0ABY8CF04</accession>
<evidence type="ECO:0008006" key="4">
    <source>
        <dbReference type="Google" id="ProtNLM"/>
    </source>
</evidence>
<dbReference type="PROSITE" id="PS51318">
    <property type="entry name" value="TAT"/>
    <property type="match status" value="1"/>
</dbReference>
<gene>
    <name evidence="2" type="ORF">SVXNc_0796</name>
</gene>
<evidence type="ECO:0000313" key="3">
    <source>
        <dbReference type="Proteomes" id="UP001218034"/>
    </source>
</evidence>
<proteinExistence type="predicted"/>
<feature type="region of interest" description="Disordered" evidence="1">
    <location>
        <begin position="1"/>
        <end position="43"/>
    </location>
</feature>
<dbReference type="Proteomes" id="UP001218034">
    <property type="component" value="Chromosome"/>
</dbReference>
<name>A0ABY8CF04_9ARCH</name>
<sequence length="111" mass="12322">MSEKDLPDDIEQIIDRKVEEKLREREKAEQSSSVKASEKDTGSVSRRNFLKTLGLGAGALTFSSLVSGWSTFQPRTRGLSDIDADTVDGVNIYVQSSKPSDPDVNDIWFNI</sequence>